<evidence type="ECO:0000313" key="5">
    <source>
        <dbReference type="EMBL" id="GGX86710.1"/>
    </source>
</evidence>
<dbReference type="AlphaFoldDB" id="A0A918U359"/>
<dbReference type="PANTHER" id="PTHR43877:SF2">
    <property type="entry name" value="AMINOALKYLPHOSPHONATE N-ACETYLTRANSFERASE-RELATED"/>
    <property type="match status" value="1"/>
</dbReference>
<gene>
    <name evidence="5" type="ORF">GCM10010358_45950</name>
</gene>
<dbReference type="InterPro" id="IPR050832">
    <property type="entry name" value="Bact_Acetyltransf"/>
</dbReference>
<dbReference type="InterPro" id="IPR016181">
    <property type="entry name" value="Acyl_CoA_acyltransferase"/>
</dbReference>
<proteinExistence type="predicted"/>
<sequence>MTTTKDEVRVVRLAGGQVAEAAPALAGLLVDAVDGGASVGFLAPLGRDEAADWWRGRAAPAGDGSLAVWAAYAGERIVGTVSLAFADRPNSRHRAELVKLMVHREGRGRGLGRALLATAERAAAEAGVTLLTLDTETDSPAETLYRSAGWTRVGTVPDYALTPDGVLRPTTLYFKRVGPGTEGGADAEGGAGAGGEGTGRGGAAGGEGGKEGVARGGEDREEAVVGEGDDREKTVIGS</sequence>
<dbReference type="InterPro" id="IPR000182">
    <property type="entry name" value="GNAT_dom"/>
</dbReference>
<dbReference type="PANTHER" id="PTHR43877">
    <property type="entry name" value="AMINOALKYLPHOSPHONATE N-ACETYLTRANSFERASE-RELATED-RELATED"/>
    <property type="match status" value="1"/>
</dbReference>
<evidence type="ECO:0000259" key="4">
    <source>
        <dbReference type="PROSITE" id="PS51186"/>
    </source>
</evidence>
<protein>
    <recommendedName>
        <fullName evidence="4">N-acetyltransferase domain-containing protein</fullName>
    </recommendedName>
</protein>
<feature type="compositionally biased region" description="Basic and acidic residues" evidence="3">
    <location>
        <begin position="208"/>
        <end position="218"/>
    </location>
</feature>
<feature type="compositionally biased region" description="Gly residues" evidence="3">
    <location>
        <begin position="180"/>
        <end position="207"/>
    </location>
</feature>
<dbReference type="SUPFAM" id="SSF55729">
    <property type="entry name" value="Acyl-CoA N-acyltransferases (Nat)"/>
    <property type="match status" value="1"/>
</dbReference>
<dbReference type="Pfam" id="PF00583">
    <property type="entry name" value="Acetyltransf_1"/>
    <property type="match status" value="1"/>
</dbReference>
<feature type="domain" description="N-acetyltransferase" evidence="4">
    <location>
        <begin position="6"/>
        <end position="173"/>
    </location>
</feature>
<evidence type="ECO:0000256" key="2">
    <source>
        <dbReference type="ARBA" id="ARBA00023315"/>
    </source>
</evidence>
<evidence type="ECO:0000256" key="3">
    <source>
        <dbReference type="SAM" id="MobiDB-lite"/>
    </source>
</evidence>
<dbReference type="Gene3D" id="3.40.630.30">
    <property type="match status" value="1"/>
</dbReference>
<evidence type="ECO:0000313" key="6">
    <source>
        <dbReference type="Proteomes" id="UP000619244"/>
    </source>
</evidence>
<keyword evidence="1" id="KW-0808">Transferase</keyword>
<feature type="region of interest" description="Disordered" evidence="3">
    <location>
        <begin position="178"/>
        <end position="238"/>
    </location>
</feature>
<dbReference type="Proteomes" id="UP000619244">
    <property type="component" value="Unassembled WGS sequence"/>
</dbReference>
<dbReference type="PROSITE" id="PS51186">
    <property type="entry name" value="GNAT"/>
    <property type="match status" value="1"/>
</dbReference>
<dbReference type="GO" id="GO:0016747">
    <property type="term" value="F:acyltransferase activity, transferring groups other than amino-acyl groups"/>
    <property type="evidence" value="ECO:0007669"/>
    <property type="project" value="InterPro"/>
</dbReference>
<feature type="compositionally biased region" description="Basic and acidic residues" evidence="3">
    <location>
        <begin position="228"/>
        <end position="238"/>
    </location>
</feature>
<keyword evidence="2" id="KW-0012">Acyltransferase</keyword>
<dbReference type="EMBL" id="BMVU01000024">
    <property type="protein sequence ID" value="GGX86710.1"/>
    <property type="molecule type" value="Genomic_DNA"/>
</dbReference>
<reference evidence="5" key="2">
    <citation type="submission" date="2020-09" db="EMBL/GenBank/DDBJ databases">
        <authorList>
            <person name="Sun Q."/>
            <person name="Ohkuma M."/>
        </authorList>
    </citation>
    <scope>NUCLEOTIDE SEQUENCE</scope>
    <source>
        <strain evidence="5">JCM 4790</strain>
    </source>
</reference>
<keyword evidence="6" id="KW-1185">Reference proteome</keyword>
<accession>A0A918U359</accession>
<organism evidence="5 6">
    <name type="scientific">Streptomyces minutiscleroticus</name>
    <dbReference type="NCBI Taxonomy" id="68238"/>
    <lineage>
        <taxon>Bacteria</taxon>
        <taxon>Bacillati</taxon>
        <taxon>Actinomycetota</taxon>
        <taxon>Actinomycetes</taxon>
        <taxon>Kitasatosporales</taxon>
        <taxon>Streptomycetaceae</taxon>
        <taxon>Streptomyces</taxon>
    </lineage>
</organism>
<name>A0A918U359_9ACTN</name>
<evidence type="ECO:0000256" key="1">
    <source>
        <dbReference type="ARBA" id="ARBA00022679"/>
    </source>
</evidence>
<comment type="caution">
    <text evidence="5">The sequence shown here is derived from an EMBL/GenBank/DDBJ whole genome shotgun (WGS) entry which is preliminary data.</text>
</comment>
<reference evidence="5" key="1">
    <citation type="journal article" date="2014" name="Int. J. Syst. Evol. Microbiol.">
        <title>Complete genome sequence of Corynebacterium casei LMG S-19264T (=DSM 44701T), isolated from a smear-ripened cheese.</title>
        <authorList>
            <consortium name="US DOE Joint Genome Institute (JGI-PGF)"/>
            <person name="Walter F."/>
            <person name="Albersmeier A."/>
            <person name="Kalinowski J."/>
            <person name="Ruckert C."/>
        </authorList>
    </citation>
    <scope>NUCLEOTIDE SEQUENCE</scope>
    <source>
        <strain evidence="5">JCM 4790</strain>
    </source>
</reference>